<dbReference type="Pfam" id="PF00114">
    <property type="entry name" value="Pilin"/>
    <property type="match status" value="1"/>
</dbReference>
<evidence type="ECO:0000256" key="2">
    <source>
        <dbReference type="ARBA" id="ARBA00022481"/>
    </source>
</evidence>
<dbReference type="AlphaFoldDB" id="A0A7Y2RGP0"/>
<dbReference type="SUPFAM" id="SSF54523">
    <property type="entry name" value="Pili subunits"/>
    <property type="match status" value="1"/>
</dbReference>
<dbReference type="Pfam" id="PF07963">
    <property type="entry name" value="N_methyl"/>
    <property type="match status" value="1"/>
</dbReference>
<dbReference type="EMBL" id="JABERL010000035">
    <property type="protein sequence ID" value="NNH78478.1"/>
    <property type="molecule type" value="Genomic_DNA"/>
</dbReference>
<dbReference type="RefSeq" id="WP_171540846.1">
    <property type="nucleotide sequence ID" value="NZ_JABERL010000035.1"/>
</dbReference>
<sequence length="169" mass="17469">MNKNQGFTFIELMIVVAIIGVLAAIAIPAYQYHSARAKISEALTQASSAKVVVSEAFMTNGISAVVAGATEYNARAVSEKKTQYVSDMQIGNDGVITVILTTNGNVGLPSDVLGKTLVLTPNIDDAKLTTTVGSIDWACASASANNAAAKSLVADLGTLAAQYAPSECR</sequence>
<organism evidence="4 5">
    <name type="scientific">Acinetobacter terrae</name>
    <dbReference type="NCBI Taxonomy" id="2731247"/>
    <lineage>
        <taxon>Bacteria</taxon>
        <taxon>Pseudomonadati</taxon>
        <taxon>Pseudomonadota</taxon>
        <taxon>Gammaproteobacteria</taxon>
        <taxon>Moraxellales</taxon>
        <taxon>Moraxellaceae</taxon>
        <taxon>Acinetobacter</taxon>
        <taxon>Acinetobacter Taxon 24</taxon>
    </lineage>
</organism>
<evidence type="ECO:0000313" key="4">
    <source>
        <dbReference type="EMBL" id="NNH78478.1"/>
    </source>
</evidence>
<proteinExistence type="inferred from homology"/>
<keyword evidence="3" id="KW-0472">Membrane</keyword>
<dbReference type="NCBIfam" id="TIGR02532">
    <property type="entry name" value="IV_pilin_GFxxxE"/>
    <property type="match status" value="1"/>
</dbReference>
<dbReference type="InterPro" id="IPR045584">
    <property type="entry name" value="Pilin-like"/>
</dbReference>
<evidence type="ECO:0000256" key="1">
    <source>
        <dbReference type="ARBA" id="ARBA00005233"/>
    </source>
</evidence>
<comment type="similarity">
    <text evidence="1">Belongs to the N-Me-Phe pilin family.</text>
</comment>
<dbReference type="GO" id="GO:0009289">
    <property type="term" value="C:pilus"/>
    <property type="evidence" value="ECO:0007669"/>
    <property type="project" value="InterPro"/>
</dbReference>
<accession>A0A7Y2RGP0</accession>
<keyword evidence="3" id="KW-0812">Transmembrane</keyword>
<dbReference type="Gene3D" id="3.30.700.10">
    <property type="entry name" value="Glycoprotein, Type 4 Pilin"/>
    <property type="match status" value="1"/>
</dbReference>
<evidence type="ECO:0000313" key="5">
    <source>
        <dbReference type="Proteomes" id="UP000569202"/>
    </source>
</evidence>
<name>A0A7Y2RGP0_9GAMM</name>
<evidence type="ECO:0000256" key="3">
    <source>
        <dbReference type="SAM" id="Phobius"/>
    </source>
</evidence>
<dbReference type="InterPro" id="IPR012902">
    <property type="entry name" value="N_methyl_site"/>
</dbReference>
<dbReference type="Proteomes" id="UP000569202">
    <property type="component" value="Unassembled WGS sequence"/>
</dbReference>
<protein>
    <submittedName>
        <fullName evidence="4">Prepilin-type N-terminal cleavage/methylation domain-containing protein</fullName>
    </submittedName>
</protein>
<keyword evidence="3" id="KW-1133">Transmembrane helix</keyword>
<comment type="caution">
    <text evidence="4">The sequence shown here is derived from an EMBL/GenBank/DDBJ whole genome shotgun (WGS) entry which is preliminary data.</text>
</comment>
<dbReference type="InterPro" id="IPR001082">
    <property type="entry name" value="Pilin"/>
</dbReference>
<feature type="transmembrane region" description="Helical" evidence="3">
    <location>
        <begin position="6"/>
        <end position="30"/>
    </location>
</feature>
<gene>
    <name evidence="4" type="ORF">HLH17_12515</name>
</gene>
<reference evidence="4 5" key="1">
    <citation type="submission" date="2020-04" db="EMBL/GenBank/DDBJ databases">
        <title>Acinetobacter Taxon 24.</title>
        <authorList>
            <person name="Nemec A."/>
            <person name="Radolfova-Krizova L."/>
            <person name="Higgins P.G."/>
            <person name="Spanelova P."/>
        </authorList>
    </citation>
    <scope>NUCLEOTIDE SEQUENCE [LARGE SCALE GENOMIC DNA]</scope>
    <source>
        <strain evidence="4 5">ANC 5380</strain>
    </source>
</reference>
<keyword evidence="2" id="KW-0488">Methylation</keyword>
<dbReference type="GO" id="GO:0007155">
    <property type="term" value="P:cell adhesion"/>
    <property type="evidence" value="ECO:0007669"/>
    <property type="project" value="InterPro"/>
</dbReference>